<dbReference type="GO" id="GO:0004190">
    <property type="term" value="F:aspartic-type endopeptidase activity"/>
    <property type="evidence" value="ECO:0007669"/>
    <property type="project" value="UniProtKB-EC"/>
</dbReference>
<dbReference type="EC" id="2.1.1.-" evidence="9"/>
<dbReference type="InterPro" id="IPR014032">
    <property type="entry name" value="Peptidase_A24A_bac"/>
</dbReference>
<dbReference type="GeneID" id="66565667"/>
<dbReference type="EMBL" id="CP025003">
    <property type="protein sequence ID" value="ATZ95198.1"/>
    <property type="molecule type" value="Genomic_DNA"/>
</dbReference>
<name>A0A2K8QQ95_9GAMM</name>
<reference evidence="14" key="1">
    <citation type="journal article" date="2018" name="Genome Announc.">
        <title>Complete genome sequence of a Dickeya fangzhongdai type strain causing bleeding canker of pear tree trunks.</title>
        <authorList>
            <person name="Zhao Y."/>
            <person name="Tian Y."/>
            <person name="Li X."/>
            <person name="Hu B."/>
        </authorList>
    </citation>
    <scope>NUCLEOTIDE SEQUENCE [LARGE SCALE GENOMIC DNA]</scope>
    <source>
        <strain evidence="14">DSM 101947</strain>
    </source>
</reference>
<comment type="similarity">
    <text evidence="2 8">Belongs to the peptidase A24 family.</text>
</comment>
<dbReference type="InterPro" id="IPR000045">
    <property type="entry name" value="Prepilin_IV_endopep_pep"/>
</dbReference>
<comment type="function">
    <text evidence="9">Plays an essential role in type IV pili and type II pseudopili formation by proteolytically removing the leader sequence from substrate proteins and subsequently monomethylating the alpha-amino group of the newly exposed N-terminal phenylalanine.</text>
</comment>
<dbReference type="PANTHER" id="PTHR30487">
    <property type="entry name" value="TYPE 4 PREPILIN-LIKE PROTEINS LEADER PEPTIDE-PROCESSING ENZYME"/>
    <property type="match status" value="1"/>
</dbReference>
<dbReference type="InterPro" id="IPR050882">
    <property type="entry name" value="Prepilin_peptidase/N-MTase"/>
</dbReference>
<keyword evidence="14" id="KW-1185">Reference proteome</keyword>
<evidence type="ECO:0000313" key="14">
    <source>
        <dbReference type="Proteomes" id="UP000231901"/>
    </source>
</evidence>
<evidence type="ECO:0000256" key="7">
    <source>
        <dbReference type="ARBA" id="ARBA00023136"/>
    </source>
</evidence>
<feature type="transmembrane region" description="Helical" evidence="10">
    <location>
        <begin position="182"/>
        <end position="200"/>
    </location>
</feature>
<dbReference type="GO" id="GO:0008168">
    <property type="term" value="F:methyltransferase activity"/>
    <property type="evidence" value="ECO:0007669"/>
    <property type="project" value="UniProtKB-KW"/>
</dbReference>
<keyword evidence="9" id="KW-0808">Transferase</keyword>
<keyword evidence="9" id="KW-0489">Methyltransferase</keyword>
<evidence type="ECO:0000256" key="3">
    <source>
        <dbReference type="ARBA" id="ARBA00022475"/>
    </source>
</evidence>
<feature type="domain" description="Prepilin type IV endopeptidase peptidase" evidence="11">
    <location>
        <begin position="137"/>
        <end position="244"/>
    </location>
</feature>
<proteinExistence type="inferred from homology"/>
<gene>
    <name evidence="13" type="ORF">CVE23_15165</name>
</gene>
<feature type="transmembrane region" description="Helical" evidence="10">
    <location>
        <begin position="12"/>
        <end position="33"/>
    </location>
</feature>
<organism evidence="13 14">
    <name type="scientific">Dickeya fangzhongdai</name>
    <dbReference type="NCBI Taxonomy" id="1778540"/>
    <lineage>
        <taxon>Bacteria</taxon>
        <taxon>Pseudomonadati</taxon>
        <taxon>Pseudomonadota</taxon>
        <taxon>Gammaproteobacteria</taxon>
        <taxon>Enterobacterales</taxon>
        <taxon>Pectobacteriaceae</taxon>
        <taxon>Dickeya</taxon>
    </lineage>
</organism>
<keyword evidence="9" id="KW-0645">Protease</keyword>
<evidence type="ECO:0000256" key="9">
    <source>
        <dbReference type="RuleBase" id="RU003794"/>
    </source>
</evidence>
<keyword evidence="9" id="KW-0378">Hydrolase</keyword>
<keyword evidence="7 10" id="KW-0472">Membrane</keyword>
<dbReference type="Proteomes" id="UP000231901">
    <property type="component" value="Chromosome"/>
</dbReference>
<dbReference type="GO" id="GO:0005886">
    <property type="term" value="C:plasma membrane"/>
    <property type="evidence" value="ECO:0007669"/>
    <property type="project" value="UniProtKB-SubCell"/>
</dbReference>
<keyword evidence="9" id="KW-0511">Multifunctional enzyme</keyword>
<evidence type="ECO:0000259" key="11">
    <source>
        <dbReference type="Pfam" id="PF01478"/>
    </source>
</evidence>
<dbReference type="EC" id="3.4.23.43" evidence="9"/>
<dbReference type="GO" id="GO:0006465">
    <property type="term" value="P:signal peptide processing"/>
    <property type="evidence" value="ECO:0007669"/>
    <property type="project" value="TreeGrafter"/>
</dbReference>
<feature type="transmembrane region" description="Helical" evidence="10">
    <location>
        <begin position="259"/>
        <end position="281"/>
    </location>
</feature>
<keyword evidence="3" id="KW-1003">Cell membrane</keyword>
<dbReference type="GO" id="GO:0032259">
    <property type="term" value="P:methylation"/>
    <property type="evidence" value="ECO:0007669"/>
    <property type="project" value="UniProtKB-KW"/>
</dbReference>
<dbReference type="InterPro" id="IPR010627">
    <property type="entry name" value="Prepilin_pept_A24_N"/>
</dbReference>
<keyword evidence="5 9" id="KW-0812">Transmembrane</keyword>
<dbReference type="Pfam" id="PF01478">
    <property type="entry name" value="Peptidase_A24"/>
    <property type="match status" value="1"/>
</dbReference>
<dbReference type="KEGG" id="dfn:CVE23_15165"/>
<evidence type="ECO:0000256" key="4">
    <source>
        <dbReference type="ARBA" id="ARBA00022519"/>
    </source>
</evidence>
<evidence type="ECO:0000256" key="10">
    <source>
        <dbReference type="SAM" id="Phobius"/>
    </source>
</evidence>
<dbReference type="PRINTS" id="PR00864">
    <property type="entry name" value="PREPILNPTASE"/>
</dbReference>
<evidence type="ECO:0000256" key="8">
    <source>
        <dbReference type="RuleBase" id="RU003793"/>
    </source>
</evidence>
<evidence type="ECO:0000259" key="12">
    <source>
        <dbReference type="Pfam" id="PF06750"/>
    </source>
</evidence>
<feature type="transmembrane region" description="Helical" evidence="10">
    <location>
        <begin position="220"/>
        <end position="247"/>
    </location>
</feature>
<dbReference type="Gene3D" id="1.20.120.1220">
    <property type="match status" value="1"/>
</dbReference>
<comment type="subcellular location">
    <subcellularLocation>
        <location evidence="1">Cell inner membrane</location>
        <topology evidence="1">Multi-pass membrane protein</topology>
    </subcellularLocation>
    <subcellularLocation>
        <location evidence="9">Cell membrane</location>
        <topology evidence="9">Multi-pass membrane protein</topology>
    </subcellularLocation>
</comment>
<accession>A0A2K8QQ95</accession>
<dbReference type="Pfam" id="PF06750">
    <property type="entry name" value="A24_N_bact"/>
    <property type="match status" value="1"/>
</dbReference>
<dbReference type="RefSeq" id="WP_100849839.1">
    <property type="nucleotide sequence ID" value="NZ_BMJF01000002.1"/>
</dbReference>
<evidence type="ECO:0000256" key="6">
    <source>
        <dbReference type="ARBA" id="ARBA00022989"/>
    </source>
</evidence>
<comment type="catalytic activity">
    <reaction evidence="9">
        <text>Typically cleaves a -Gly-|-Phe- bond to release an N-terminal, basic peptide of 5-8 residues from type IV prepilin, and then N-methylates the new N-terminal amino group, the methyl donor being S-adenosyl-L-methionine.</text>
        <dbReference type="EC" id="3.4.23.43"/>
    </reaction>
</comment>
<feature type="transmembrane region" description="Helical" evidence="10">
    <location>
        <begin position="117"/>
        <end position="148"/>
    </location>
</feature>
<protein>
    <recommendedName>
        <fullName evidence="9">Prepilin leader peptidase/N-methyltransferase</fullName>
        <ecNumber evidence="9">2.1.1.-</ecNumber>
        <ecNumber evidence="9">3.4.23.43</ecNumber>
    </recommendedName>
</protein>
<evidence type="ECO:0000313" key="13">
    <source>
        <dbReference type="EMBL" id="ATZ95198.1"/>
    </source>
</evidence>
<evidence type="ECO:0000256" key="5">
    <source>
        <dbReference type="ARBA" id="ARBA00022692"/>
    </source>
</evidence>
<evidence type="ECO:0000256" key="2">
    <source>
        <dbReference type="ARBA" id="ARBA00005801"/>
    </source>
</evidence>
<keyword evidence="4" id="KW-0997">Cell inner membrane</keyword>
<keyword evidence="6 10" id="KW-1133">Transmembrane helix</keyword>
<dbReference type="AlphaFoldDB" id="A0A2K8QQ95"/>
<evidence type="ECO:0000256" key="1">
    <source>
        <dbReference type="ARBA" id="ARBA00004429"/>
    </source>
</evidence>
<sequence>MDLIAFASAFPRIWLTALLLLGLITGSFLNVVIHRLPVMLERRWQQDARFQLGQPVGAPSSRYDLCWPPSSCPHCHQRLRVRDNIPLLSWIWLRGRAHCCGGAISWRYPLIELLSGLSFLLAGLLWQPGLALLGALLCFGMLLTLAAIDARTQLLPDVMTLPLLWGGLLFNLADTFVPLEQAVVGAMAGYLSLWLIYWAFRLLSGREALGQGDFKLLAALGAWLGWQALPNLVLIASLSGLVATLLWRRVRRINMQQPLAFGPWLAVGGAISLVLNVLGGWSH</sequence>
<feature type="domain" description="Prepilin peptidase A24 N-terminal" evidence="12">
    <location>
        <begin position="20"/>
        <end position="122"/>
    </location>
</feature>
<dbReference type="PANTHER" id="PTHR30487:SF0">
    <property type="entry name" value="PREPILIN LEADER PEPTIDASE_N-METHYLTRANSFERASE-RELATED"/>
    <property type="match status" value="1"/>
</dbReference>